<organism evidence="1">
    <name type="scientific">marine sediment metagenome</name>
    <dbReference type="NCBI Taxonomy" id="412755"/>
    <lineage>
        <taxon>unclassified sequences</taxon>
        <taxon>metagenomes</taxon>
        <taxon>ecological metagenomes</taxon>
    </lineage>
</organism>
<comment type="caution">
    <text evidence="1">The sequence shown here is derived from an EMBL/GenBank/DDBJ whole genome shotgun (WGS) entry which is preliminary data.</text>
</comment>
<name>X0X1N6_9ZZZZ</name>
<protein>
    <recommendedName>
        <fullName evidence="2">NTP pyrophosphohydrolase MazG putative catalytic core domain-containing protein</fullName>
    </recommendedName>
</protein>
<evidence type="ECO:0000313" key="1">
    <source>
        <dbReference type="EMBL" id="GAG36925.1"/>
    </source>
</evidence>
<dbReference type="EMBL" id="BARS01043186">
    <property type="protein sequence ID" value="GAG36925.1"/>
    <property type="molecule type" value="Genomic_DNA"/>
</dbReference>
<reference evidence="1" key="1">
    <citation type="journal article" date="2014" name="Front. Microbiol.">
        <title>High frequency of phylogenetically diverse reductive dehalogenase-homologous genes in deep subseafloor sedimentary metagenomes.</title>
        <authorList>
            <person name="Kawai M."/>
            <person name="Futagami T."/>
            <person name="Toyoda A."/>
            <person name="Takaki Y."/>
            <person name="Nishi S."/>
            <person name="Hori S."/>
            <person name="Arai W."/>
            <person name="Tsubouchi T."/>
            <person name="Morono Y."/>
            <person name="Uchiyama I."/>
            <person name="Ito T."/>
            <person name="Fujiyama A."/>
            <person name="Inagaki F."/>
            <person name="Takami H."/>
        </authorList>
    </citation>
    <scope>NUCLEOTIDE SEQUENCE</scope>
    <source>
        <strain evidence="1">Expedition CK06-06</strain>
    </source>
</reference>
<sequence>MSEQLKDRLARILDEIRGELVDRAEKKFPTFPTDVIHAAAIVAEEQGELMKAALQVTYENGSWRELRAEAIETAAMALRLLSMFEHLKRRPSSQKKRTP</sequence>
<accession>X0X1N6</accession>
<gene>
    <name evidence="1" type="ORF">S01H1_65417</name>
</gene>
<proteinExistence type="predicted"/>
<evidence type="ECO:0008006" key="2">
    <source>
        <dbReference type="Google" id="ProtNLM"/>
    </source>
</evidence>
<dbReference type="AlphaFoldDB" id="X0X1N6"/>